<sequence length="171" mass="18050">MIDNSVDTLAVSIDKKKQAVTTQSQELEALEARLRQTEELLKEKASKSPPQRNGSGRNSPRRRTPLPANFGTPLNDGNERGPASPTSPLARFVPSGPSTTPGDSGEPGPLSGGDAQSDNVPSPVKQDGGDFVIVDRAGDDGKLDGAQEYSRKESHGLPQARNRPPPPPSGH</sequence>
<feature type="region of interest" description="Disordered" evidence="1">
    <location>
        <begin position="38"/>
        <end position="171"/>
    </location>
</feature>
<name>A0A9P8I7Q2_9PEZI</name>
<evidence type="ECO:0000256" key="1">
    <source>
        <dbReference type="SAM" id="MobiDB-lite"/>
    </source>
</evidence>
<accession>A0A9P8I7Q2</accession>
<gene>
    <name evidence="2" type="ORF">FGG08_001023</name>
</gene>
<comment type="caution">
    <text evidence="2">The sequence shown here is derived from an EMBL/GenBank/DDBJ whole genome shotgun (WGS) entry which is preliminary data.</text>
</comment>
<evidence type="ECO:0000313" key="2">
    <source>
        <dbReference type="EMBL" id="KAH0544794.1"/>
    </source>
</evidence>
<dbReference type="AlphaFoldDB" id="A0A9P8I7Q2"/>
<proteinExistence type="predicted"/>
<reference evidence="2" key="1">
    <citation type="submission" date="2021-03" db="EMBL/GenBank/DDBJ databases">
        <title>Comparative genomics and phylogenomic investigation of the class Geoglossomycetes provide insights into ecological specialization and systematics.</title>
        <authorList>
            <person name="Melie T."/>
            <person name="Pirro S."/>
            <person name="Miller A.N."/>
            <person name="Quandt A."/>
        </authorList>
    </citation>
    <scope>NUCLEOTIDE SEQUENCE</scope>
    <source>
        <strain evidence="2">GBOQ0MN5Z8</strain>
    </source>
</reference>
<feature type="compositionally biased region" description="Basic and acidic residues" evidence="1">
    <location>
        <begin position="136"/>
        <end position="155"/>
    </location>
</feature>
<dbReference type="OrthoDB" id="5408734at2759"/>
<dbReference type="Proteomes" id="UP000698800">
    <property type="component" value="Unassembled WGS sequence"/>
</dbReference>
<keyword evidence="3" id="KW-1185">Reference proteome</keyword>
<dbReference type="EMBL" id="JAGHQL010000013">
    <property type="protein sequence ID" value="KAH0544794.1"/>
    <property type="molecule type" value="Genomic_DNA"/>
</dbReference>
<evidence type="ECO:0000313" key="3">
    <source>
        <dbReference type="Proteomes" id="UP000698800"/>
    </source>
</evidence>
<organism evidence="2 3">
    <name type="scientific">Glutinoglossum americanum</name>
    <dbReference type="NCBI Taxonomy" id="1670608"/>
    <lineage>
        <taxon>Eukaryota</taxon>
        <taxon>Fungi</taxon>
        <taxon>Dikarya</taxon>
        <taxon>Ascomycota</taxon>
        <taxon>Pezizomycotina</taxon>
        <taxon>Geoglossomycetes</taxon>
        <taxon>Geoglossales</taxon>
        <taxon>Geoglossaceae</taxon>
        <taxon>Glutinoglossum</taxon>
    </lineage>
</organism>
<protein>
    <submittedName>
        <fullName evidence="2">Uncharacterized protein</fullName>
    </submittedName>
</protein>